<dbReference type="OrthoDB" id="108365at2759"/>
<evidence type="ECO:0000313" key="1">
    <source>
        <dbReference type="EMBL" id="PON43602.1"/>
    </source>
</evidence>
<comment type="caution">
    <text evidence="1">The sequence shown here is derived from an EMBL/GenBank/DDBJ whole genome shotgun (WGS) entry which is preliminary data.</text>
</comment>
<sequence>MSASMIEEEYCTSPKTKLVCTIALEMCELDRLEVMVEHARRLNEEKGHEMVILLDMKRSEIHKGDLGGESSTKIE</sequence>
<dbReference type="AlphaFoldDB" id="A0A2P5B468"/>
<dbReference type="STRING" id="63057.A0A2P5B468"/>
<name>A0A2P5B468_TREOI</name>
<organism evidence="1 2">
    <name type="scientific">Trema orientale</name>
    <name type="common">Charcoal tree</name>
    <name type="synonym">Celtis orientalis</name>
    <dbReference type="NCBI Taxonomy" id="63057"/>
    <lineage>
        <taxon>Eukaryota</taxon>
        <taxon>Viridiplantae</taxon>
        <taxon>Streptophyta</taxon>
        <taxon>Embryophyta</taxon>
        <taxon>Tracheophyta</taxon>
        <taxon>Spermatophyta</taxon>
        <taxon>Magnoliopsida</taxon>
        <taxon>eudicotyledons</taxon>
        <taxon>Gunneridae</taxon>
        <taxon>Pentapetalae</taxon>
        <taxon>rosids</taxon>
        <taxon>fabids</taxon>
        <taxon>Rosales</taxon>
        <taxon>Cannabaceae</taxon>
        <taxon>Trema</taxon>
    </lineage>
</organism>
<keyword evidence="2" id="KW-1185">Reference proteome</keyword>
<protein>
    <submittedName>
        <fullName evidence="1">Uncharacterized protein</fullName>
    </submittedName>
</protein>
<dbReference type="Proteomes" id="UP000237000">
    <property type="component" value="Unassembled WGS sequence"/>
</dbReference>
<dbReference type="EMBL" id="JXTC01000611">
    <property type="protein sequence ID" value="PON43602.1"/>
    <property type="molecule type" value="Genomic_DNA"/>
</dbReference>
<evidence type="ECO:0000313" key="2">
    <source>
        <dbReference type="Proteomes" id="UP000237000"/>
    </source>
</evidence>
<reference evidence="2" key="1">
    <citation type="submission" date="2016-06" db="EMBL/GenBank/DDBJ databases">
        <title>Parallel loss of symbiosis genes in relatives of nitrogen-fixing non-legume Parasponia.</title>
        <authorList>
            <person name="Van Velzen R."/>
            <person name="Holmer R."/>
            <person name="Bu F."/>
            <person name="Rutten L."/>
            <person name="Van Zeijl A."/>
            <person name="Liu W."/>
            <person name="Santuari L."/>
            <person name="Cao Q."/>
            <person name="Sharma T."/>
            <person name="Shen D."/>
            <person name="Roswanjaya Y."/>
            <person name="Wardhani T."/>
            <person name="Kalhor M.S."/>
            <person name="Jansen J."/>
            <person name="Van den Hoogen J."/>
            <person name="Gungor B."/>
            <person name="Hartog M."/>
            <person name="Hontelez J."/>
            <person name="Verver J."/>
            <person name="Yang W.-C."/>
            <person name="Schijlen E."/>
            <person name="Repin R."/>
            <person name="Schilthuizen M."/>
            <person name="Schranz E."/>
            <person name="Heidstra R."/>
            <person name="Miyata K."/>
            <person name="Fedorova E."/>
            <person name="Kohlen W."/>
            <person name="Bisseling T."/>
            <person name="Smit S."/>
            <person name="Geurts R."/>
        </authorList>
    </citation>
    <scope>NUCLEOTIDE SEQUENCE [LARGE SCALE GENOMIC DNA]</scope>
    <source>
        <strain evidence="2">cv. RG33-2</strain>
    </source>
</reference>
<gene>
    <name evidence="1" type="ORF">TorRG33x02_333420</name>
</gene>
<dbReference type="InParanoid" id="A0A2P5B468"/>
<feature type="non-terminal residue" evidence="1">
    <location>
        <position position="75"/>
    </location>
</feature>
<proteinExistence type="predicted"/>
<accession>A0A2P5B468</accession>